<proteinExistence type="predicted"/>
<sequence length="244" mass="27799">MPIEIIEVIRRSTQGVTEPFICRGDNGKIYFVKGKGAGRRSLVAEWIAGHLAIALGIPIAPFSLVSVPEELFFASSQLELSDLGIGYAFGSEECSVTELTYSRIEQVPVDVQQKVLAFDWWIHNEDRTLSAHGGNPNLFWDEVNKQLVVIDHNQAFDRDFDASNFFSTHIFAEQWIAITQCNELQATMCQQMQSALREWDKIVQSIPNAWWYSDDEQTVSAQIDTMHIYNHLNRVSGNDFWRTP</sequence>
<evidence type="ECO:0000313" key="3">
    <source>
        <dbReference type="Proteomes" id="UP001294570"/>
    </source>
</evidence>
<dbReference type="GO" id="GO:0016301">
    <property type="term" value="F:kinase activity"/>
    <property type="evidence" value="ECO:0007669"/>
    <property type="project" value="UniProtKB-KW"/>
</dbReference>
<feature type="domain" description="HipA-like kinase" evidence="1">
    <location>
        <begin position="5"/>
        <end position="243"/>
    </location>
</feature>
<dbReference type="EMBL" id="JAXIVU010000008">
    <property type="protein sequence ID" value="MDY7219402.1"/>
    <property type="molecule type" value="Genomic_DNA"/>
</dbReference>
<dbReference type="RefSeq" id="WP_321553495.1">
    <property type="nucleotide sequence ID" value="NZ_JAXIVU010000008.1"/>
</dbReference>
<keyword evidence="2" id="KW-0808">Transferase</keyword>
<organism evidence="2 3">
    <name type="scientific">Denitrificimonas halotolerans</name>
    <dbReference type="NCBI Taxonomy" id="3098930"/>
    <lineage>
        <taxon>Bacteria</taxon>
        <taxon>Pseudomonadati</taxon>
        <taxon>Pseudomonadota</taxon>
        <taxon>Gammaproteobacteria</taxon>
        <taxon>Pseudomonadales</taxon>
        <taxon>Pseudomonadaceae</taxon>
        <taxon>Denitrificimonas</taxon>
    </lineage>
</organism>
<reference evidence="2 3" key="1">
    <citation type="submission" date="2023-12" db="EMBL/GenBank/DDBJ databases">
        <title>Denitrificimonas halotolerans sp. nov.,a novel species isolated from landfill leachate.</title>
        <authorList>
            <person name="Wang S."/>
        </authorList>
    </citation>
    <scope>NUCLEOTIDE SEQUENCE [LARGE SCALE GENOMIC DNA]</scope>
    <source>
        <strain evidence="2 3">JX-1</strain>
    </source>
</reference>
<keyword evidence="2" id="KW-0418">Kinase</keyword>
<gene>
    <name evidence="2" type="ORF">TOI97_07455</name>
</gene>
<evidence type="ECO:0000313" key="2">
    <source>
        <dbReference type="EMBL" id="MDY7219402.1"/>
    </source>
</evidence>
<evidence type="ECO:0000259" key="1">
    <source>
        <dbReference type="Pfam" id="PF20613"/>
    </source>
</evidence>
<name>A0ABU5GS17_9GAMM</name>
<dbReference type="Proteomes" id="UP001294570">
    <property type="component" value="Unassembled WGS sequence"/>
</dbReference>
<comment type="caution">
    <text evidence="2">The sequence shown here is derived from an EMBL/GenBank/DDBJ whole genome shotgun (WGS) entry which is preliminary data.</text>
</comment>
<protein>
    <submittedName>
        <fullName evidence="2">HipA family kinase</fullName>
    </submittedName>
</protein>
<dbReference type="Pfam" id="PF20613">
    <property type="entry name" value="HipA_2"/>
    <property type="match status" value="1"/>
</dbReference>
<dbReference type="InterPro" id="IPR046748">
    <property type="entry name" value="HipA_2"/>
</dbReference>
<keyword evidence="3" id="KW-1185">Reference proteome</keyword>
<accession>A0ABU5GS17</accession>